<evidence type="ECO:0000256" key="1">
    <source>
        <dbReference type="SAM" id="SignalP"/>
    </source>
</evidence>
<organism evidence="2 3">
    <name type="scientific">Araneus ventricosus</name>
    <name type="common">Orbweaver spider</name>
    <name type="synonym">Epeira ventricosa</name>
    <dbReference type="NCBI Taxonomy" id="182803"/>
    <lineage>
        <taxon>Eukaryota</taxon>
        <taxon>Metazoa</taxon>
        <taxon>Ecdysozoa</taxon>
        <taxon>Arthropoda</taxon>
        <taxon>Chelicerata</taxon>
        <taxon>Arachnida</taxon>
        <taxon>Araneae</taxon>
        <taxon>Araneomorphae</taxon>
        <taxon>Entelegynae</taxon>
        <taxon>Araneoidea</taxon>
        <taxon>Araneidae</taxon>
        <taxon>Araneus</taxon>
    </lineage>
</organism>
<reference evidence="2 3" key="1">
    <citation type="journal article" date="2019" name="Sci. Rep.">
        <title>Orb-weaving spider Araneus ventricosus genome elucidates the spidroin gene catalogue.</title>
        <authorList>
            <person name="Kono N."/>
            <person name="Nakamura H."/>
            <person name="Ohtoshi R."/>
            <person name="Moran D.A.P."/>
            <person name="Shinohara A."/>
            <person name="Yoshida Y."/>
            <person name="Fujiwara M."/>
            <person name="Mori M."/>
            <person name="Tomita M."/>
            <person name="Arakawa K."/>
        </authorList>
    </citation>
    <scope>NUCLEOTIDE SEQUENCE [LARGE SCALE GENOMIC DNA]</scope>
</reference>
<comment type="caution">
    <text evidence="2">The sequence shown here is derived from an EMBL/GenBank/DDBJ whole genome shotgun (WGS) entry which is preliminary data.</text>
</comment>
<feature type="chain" id="PRO_5021257423" description="Secreted protein" evidence="1">
    <location>
        <begin position="33"/>
        <end position="86"/>
    </location>
</feature>
<evidence type="ECO:0000313" key="3">
    <source>
        <dbReference type="Proteomes" id="UP000499080"/>
    </source>
</evidence>
<feature type="signal peptide" evidence="1">
    <location>
        <begin position="1"/>
        <end position="32"/>
    </location>
</feature>
<evidence type="ECO:0000313" key="2">
    <source>
        <dbReference type="EMBL" id="GBL76828.1"/>
    </source>
</evidence>
<sequence>MALSSPTARYGSLFSNCPLWLLLLQLPSMAPSSPAVLYDFLQARSKPPRKTSLLCGHGAVPLLFMSSMTRCSPTALYGSFFSNCPL</sequence>
<dbReference type="EMBL" id="BGPR01000010">
    <property type="protein sequence ID" value="GBL76828.1"/>
    <property type="molecule type" value="Genomic_DNA"/>
</dbReference>
<gene>
    <name evidence="2" type="ORF">AVEN_53487_1</name>
</gene>
<proteinExistence type="predicted"/>
<protein>
    <recommendedName>
        <fullName evidence="4">Secreted protein</fullName>
    </recommendedName>
</protein>
<dbReference type="Proteomes" id="UP000499080">
    <property type="component" value="Unassembled WGS sequence"/>
</dbReference>
<accession>A0A4Y2AAN4</accession>
<keyword evidence="1" id="KW-0732">Signal</keyword>
<name>A0A4Y2AAN4_ARAVE</name>
<keyword evidence="3" id="KW-1185">Reference proteome</keyword>
<dbReference type="AlphaFoldDB" id="A0A4Y2AAN4"/>
<evidence type="ECO:0008006" key="4">
    <source>
        <dbReference type="Google" id="ProtNLM"/>
    </source>
</evidence>